<dbReference type="PANTHER" id="PTHR43080:SF26">
    <property type="entry name" value="REGULATORY PROTEIN"/>
    <property type="match status" value="1"/>
</dbReference>
<comment type="caution">
    <text evidence="4">The sequence shown here is derived from an EMBL/GenBank/DDBJ whole genome shotgun (WGS) entry which is preliminary data.</text>
</comment>
<dbReference type="AlphaFoldDB" id="A0A5C5V1A8"/>
<dbReference type="CDD" id="cd04629">
    <property type="entry name" value="CBS_pair_bac"/>
    <property type="match status" value="1"/>
</dbReference>
<name>A0A5C5V1A8_9BACT</name>
<proteinExistence type="predicted"/>
<dbReference type="SMART" id="SM00116">
    <property type="entry name" value="CBS"/>
    <property type="match status" value="2"/>
</dbReference>
<dbReference type="Gene3D" id="3.10.580.10">
    <property type="entry name" value="CBS-domain"/>
    <property type="match status" value="1"/>
</dbReference>
<keyword evidence="1 2" id="KW-0129">CBS domain</keyword>
<feature type="domain" description="CBS" evidence="3">
    <location>
        <begin position="17"/>
        <end position="77"/>
    </location>
</feature>
<sequence length="165" mass="18674">MNSSASEGRAPVARDFMATKLITLRPEDDAMDAMRKLLQYRISGAPVVDQAGTYLGVFSEKTSMNFLLDAMYEQLPSNEVRAFMNTDPNRTIDEETDLLRCIQIFKSTEYRRLPVLRDGKLVGQISRRDVLNAAVKLVDTIKSRRNGKFVMYFSAILDVDQSPVD</sequence>
<dbReference type="OrthoDB" id="9790355at2"/>
<feature type="domain" description="CBS" evidence="3">
    <location>
        <begin position="84"/>
        <end position="140"/>
    </location>
</feature>
<keyword evidence="5" id="KW-1185">Reference proteome</keyword>
<reference evidence="4 5" key="1">
    <citation type="submission" date="2019-02" db="EMBL/GenBank/DDBJ databases">
        <title>Deep-cultivation of Planctomycetes and their phenomic and genomic characterization uncovers novel biology.</title>
        <authorList>
            <person name="Wiegand S."/>
            <person name="Jogler M."/>
            <person name="Boedeker C."/>
            <person name="Pinto D."/>
            <person name="Vollmers J."/>
            <person name="Rivas-Marin E."/>
            <person name="Kohn T."/>
            <person name="Peeters S.H."/>
            <person name="Heuer A."/>
            <person name="Rast P."/>
            <person name="Oberbeckmann S."/>
            <person name="Bunk B."/>
            <person name="Jeske O."/>
            <person name="Meyerdierks A."/>
            <person name="Storesund J.E."/>
            <person name="Kallscheuer N."/>
            <person name="Luecker S."/>
            <person name="Lage O.M."/>
            <person name="Pohl T."/>
            <person name="Merkel B.J."/>
            <person name="Hornburger P."/>
            <person name="Mueller R.-W."/>
            <person name="Bruemmer F."/>
            <person name="Labrenz M."/>
            <person name="Spormann A.M."/>
            <person name="Op Den Camp H."/>
            <person name="Overmann J."/>
            <person name="Amann R."/>
            <person name="Jetten M.S.M."/>
            <person name="Mascher T."/>
            <person name="Medema M.H."/>
            <person name="Devos D.P."/>
            <person name="Kaster A.-K."/>
            <person name="Ovreas L."/>
            <person name="Rohde M."/>
            <person name="Galperin M.Y."/>
            <person name="Jogler C."/>
        </authorList>
    </citation>
    <scope>NUCLEOTIDE SEQUENCE [LARGE SCALE GENOMIC DNA]</scope>
    <source>
        <strain evidence="4 5">Enr8</strain>
    </source>
</reference>
<gene>
    <name evidence="4" type="ORF">Enr8_37130</name>
</gene>
<dbReference type="PANTHER" id="PTHR43080">
    <property type="entry name" value="CBS DOMAIN-CONTAINING PROTEIN CBSX3, MITOCHONDRIAL"/>
    <property type="match status" value="1"/>
</dbReference>
<dbReference type="InterPro" id="IPR044729">
    <property type="entry name" value="CBS_bac"/>
</dbReference>
<evidence type="ECO:0000313" key="5">
    <source>
        <dbReference type="Proteomes" id="UP000318878"/>
    </source>
</evidence>
<evidence type="ECO:0000256" key="2">
    <source>
        <dbReference type="PROSITE-ProRule" id="PRU00703"/>
    </source>
</evidence>
<protein>
    <submittedName>
        <fullName evidence="4">Putative voltage-gated ClC-type chloride channel ClcB</fullName>
    </submittedName>
</protein>
<dbReference type="InterPro" id="IPR051257">
    <property type="entry name" value="Diverse_CBS-Domain"/>
</dbReference>
<evidence type="ECO:0000256" key="1">
    <source>
        <dbReference type="ARBA" id="ARBA00023122"/>
    </source>
</evidence>
<dbReference type="RefSeq" id="WP_146434205.1">
    <property type="nucleotide sequence ID" value="NZ_SJPF01000004.1"/>
</dbReference>
<accession>A0A5C5V1A8</accession>
<dbReference type="InterPro" id="IPR046342">
    <property type="entry name" value="CBS_dom_sf"/>
</dbReference>
<dbReference type="InterPro" id="IPR000644">
    <property type="entry name" value="CBS_dom"/>
</dbReference>
<dbReference type="Proteomes" id="UP000318878">
    <property type="component" value="Unassembled WGS sequence"/>
</dbReference>
<dbReference type="SUPFAM" id="SSF54631">
    <property type="entry name" value="CBS-domain pair"/>
    <property type="match status" value="1"/>
</dbReference>
<organism evidence="4 5">
    <name type="scientific">Blastopirellula retiformator</name>
    <dbReference type="NCBI Taxonomy" id="2527970"/>
    <lineage>
        <taxon>Bacteria</taxon>
        <taxon>Pseudomonadati</taxon>
        <taxon>Planctomycetota</taxon>
        <taxon>Planctomycetia</taxon>
        <taxon>Pirellulales</taxon>
        <taxon>Pirellulaceae</taxon>
        <taxon>Blastopirellula</taxon>
    </lineage>
</organism>
<dbReference type="EMBL" id="SJPF01000004">
    <property type="protein sequence ID" value="TWT31789.1"/>
    <property type="molecule type" value="Genomic_DNA"/>
</dbReference>
<dbReference type="PROSITE" id="PS51371">
    <property type="entry name" value="CBS"/>
    <property type="match status" value="2"/>
</dbReference>
<evidence type="ECO:0000259" key="3">
    <source>
        <dbReference type="PROSITE" id="PS51371"/>
    </source>
</evidence>
<dbReference type="Pfam" id="PF00571">
    <property type="entry name" value="CBS"/>
    <property type="match status" value="2"/>
</dbReference>
<evidence type="ECO:0000313" key="4">
    <source>
        <dbReference type="EMBL" id="TWT31789.1"/>
    </source>
</evidence>